<dbReference type="NCBIfam" id="TIGR01637">
    <property type="entry name" value="phage_arpU"/>
    <property type="match status" value="1"/>
</dbReference>
<sequence length="154" mass="17905">MELVILNLFAEVNYSATANNVDRFLSKQLPRLLRRCGHDLIDLSSPKLSWAPSHSTGHNYAETSIVSALSIEQVIKAIYKSIYSCSELHKTVLIDNYVYCYDQEQIIRMLPYEKSQYYNRIKPDSLLEFADAYDYYQQQCDVDDDNLVDLRVYA</sequence>
<evidence type="ECO:0000313" key="1">
    <source>
        <dbReference type="EMBL" id="RXF59216.1"/>
    </source>
</evidence>
<name>A0A135ZFR6_9LACO</name>
<comment type="caution">
    <text evidence="1">The sequence shown here is derived from an EMBL/GenBank/DDBJ whole genome shotgun (WGS) entry which is preliminary data.</text>
</comment>
<protein>
    <submittedName>
        <fullName evidence="1">ArpU family transcriptional regulator</fullName>
    </submittedName>
</protein>
<accession>A0A135ZFR6</accession>
<dbReference type="InterPro" id="IPR006524">
    <property type="entry name" value="ArpU-like"/>
</dbReference>
<dbReference type="EMBL" id="SCLX01000009">
    <property type="protein sequence ID" value="RXF59216.1"/>
    <property type="molecule type" value="Genomic_DNA"/>
</dbReference>
<evidence type="ECO:0000313" key="2">
    <source>
        <dbReference type="Proteomes" id="UP000289808"/>
    </source>
</evidence>
<dbReference type="Proteomes" id="UP000289808">
    <property type="component" value="Unassembled WGS sequence"/>
</dbReference>
<reference evidence="1 2" key="1">
    <citation type="submission" date="2019-01" db="EMBL/GenBank/DDBJ databases">
        <title>The genome sequence of Lactobacillus crispatus L49.</title>
        <authorList>
            <person name="Zhong J."/>
            <person name="Zhang J."/>
        </authorList>
    </citation>
    <scope>NUCLEOTIDE SEQUENCE [LARGE SCALE GENOMIC DNA]</scope>
    <source>
        <strain evidence="1 2">L49</strain>
    </source>
</reference>
<proteinExistence type="predicted"/>
<gene>
    <name evidence="1" type="ORF">ERD32_02545</name>
</gene>
<organism evidence="1 2">
    <name type="scientific">Lactobacillus crispatus</name>
    <dbReference type="NCBI Taxonomy" id="47770"/>
    <lineage>
        <taxon>Bacteria</taxon>
        <taxon>Bacillati</taxon>
        <taxon>Bacillota</taxon>
        <taxon>Bacilli</taxon>
        <taxon>Lactobacillales</taxon>
        <taxon>Lactobacillaceae</taxon>
        <taxon>Lactobacillus</taxon>
    </lineage>
</organism>
<dbReference type="AlphaFoldDB" id="A0A135ZFR6"/>